<reference evidence="1 2" key="1">
    <citation type="submission" date="2019-12" db="EMBL/GenBank/DDBJ databases">
        <title>Mucilaginibacter sp. HMF7410 genome sequencing and assembly.</title>
        <authorList>
            <person name="Kang H."/>
            <person name="Cha I."/>
            <person name="Kim H."/>
            <person name="Joh K."/>
        </authorList>
    </citation>
    <scope>NUCLEOTIDE SEQUENCE [LARGE SCALE GENOMIC DNA]</scope>
    <source>
        <strain evidence="1 2">HMF7410</strain>
    </source>
</reference>
<dbReference type="AlphaFoldDB" id="A0A7K1SSB0"/>
<evidence type="ECO:0000313" key="2">
    <source>
        <dbReference type="Proteomes" id="UP000462014"/>
    </source>
</evidence>
<gene>
    <name evidence="1" type="ORF">GO621_01480</name>
</gene>
<accession>A0A7K1SSB0</accession>
<sequence length="320" mass="37613">MDGHLQNIFNESKRIISKLQLLAAFFGEEILYKIYLRSQVIHQMFEQNPELDANNLELFHLQYTASLIELLKKIKKNNEKNVSLLFDEMQLNKELEEKLSNSFYTEKSYKLDQQKQALKINISLRRLYQLLSDNVDEYPFSKNINSFSSKFSQDFYDDVPPELLNELTHYNPSDVYTNAYAVIQKKLLGLLCKYDFKTEFFCGLKAGNSIVEVYKFVNEDRYFLFYPAKNLFLFCDFAKIENISHANNVSNKEKMIQELKDKNDQLQSSINVTKTYLPQEIKTLLAENYRKLTDISFLQNIGNYDAQANILKTMLNTDMI</sequence>
<protein>
    <submittedName>
        <fullName evidence="1">Uncharacterized protein</fullName>
    </submittedName>
</protein>
<evidence type="ECO:0000313" key="1">
    <source>
        <dbReference type="EMBL" id="MVN20206.1"/>
    </source>
</evidence>
<comment type="caution">
    <text evidence="1">The sequence shown here is derived from an EMBL/GenBank/DDBJ whole genome shotgun (WGS) entry which is preliminary data.</text>
</comment>
<proteinExistence type="predicted"/>
<dbReference type="EMBL" id="WPIK01000001">
    <property type="protein sequence ID" value="MVN20206.1"/>
    <property type="molecule type" value="Genomic_DNA"/>
</dbReference>
<dbReference type="Proteomes" id="UP000462014">
    <property type="component" value="Unassembled WGS sequence"/>
</dbReference>
<dbReference type="RefSeq" id="WP_157563389.1">
    <property type="nucleotide sequence ID" value="NZ_WPIK01000001.1"/>
</dbReference>
<keyword evidence="2" id="KW-1185">Reference proteome</keyword>
<organism evidence="1 2">
    <name type="scientific">Mucilaginibacter arboris</name>
    <dbReference type="NCBI Taxonomy" id="2682090"/>
    <lineage>
        <taxon>Bacteria</taxon>
        <taxon>Pseudomonadati</taxon>
        <taxon>Bacteroidota</taxon>
        <taxon>Sphingobacteriia</taxon>
        <taxon>Sphingobacteriales</taxon>
        <taxon>Sphingobacteriaceae</taxon>
        <taxon>Mucilaginibacter</taxon>
    </lineage>
</organism>
<name>A0A7K1SSB0_9SPHI</name>